<name>A0A1F5Y0Q2_9BACT</name>
<accession>A0A1F5Y0Q2</accession>
<dbReference type="GO" id="GO:0033786">
    <property type="term" value="F:heptose-1-phosphate adenylyltransferase activity"/>
    <property type="evidence" value="ECO:0007669"/>
    <property type="project" value="TreeGrafter"/>
</dbReference>
<feature type="domain" description="Carbohydrate kinase PfkB" evidence="3">
    <location>
        <begin position="17"/>
        <end position="310"/>
    </location>
</feature>
<gene>
    <name evidence="4" type="ORF">A3G54_04305</name>
</gene>
<comment type="caution">
    <text evidence="4">The sequence shown here is derived from an EMBL/GenBank/DDBJ whole genome shotgun (WGS) entry which is preliminary data.</text>
</comment>
<dbReference type="PANTHER" id="PTHR46969">
    <property type="entry name" value="BIFUNCTIONAL PROTEIN HLDE"/>
    <property type="match status" value="1"/>
</dbReference>
<dbReference type="PROSITE" id="PS00584">
    <property type="entry name" value="PFKB_KINASES_2"/>
    <property type="match status" value="1"/>
</dbReference>
<dbReference type="PROSITE" id="PS00583">
    <property type="entry name" value="PFKB_KINASES_1"/>
    <property type="match status" value="1"/>
</dbReference>
<proteinExistence type="predicted"/>
<reference evidence="4 5" key="1">
    <citation type="journal article" date="2016" name="Nat. Commun.">
        <title>Thousands of microbial genomes shed light on interconnected biogeochemical processes in an aquifer system.</title>
        <authorList>
            <person name="Anantharaman K."/>
            <person name="Brown C.T."/>
            <person name="Hug L.A."/>
            <person name="Sharon I."/>
            <person name="Castelle C.J."/>
            <person name="Probst A.J."/>
            <person name="Thomas B.C."/>
            <person name="Singh A."/>
            <person name="Wilkins M.J."/>
            <person name="Karaoz U."/>
            <person name="Brodie E.L."/>
            <person name="Williams K.H."/>
            <person name="Hubbard S.S."/>
            <person name="Banfield J.F."/>
        </authorList>
    </citation>
    <scope>NUCLEOTIDE SEQUENCE [LARGE SCALE GENOMIC DNA]</scope>
</reference>
<dbReference type="EMBL" id="MFIQ01000006">
    <property type="protein sequence ID" value="OGF93744.1"/>
    <property type="molecule type" value="Genomic_DNA"/>
</dbReference>
<dbReference type="Proteomes" id="UP000178894">
    <property type="component" value="Unassembled WGS sequence"/>
</dbReference>
<evidence type="ECO:0000313" key="4">
    <source>
        <dbReference type="EMBL" id="OGF93744.1"/>
    </source>
</evidence>
<dbReference type="Gene3D" id="3.40.1190.20">
    <property type="match status" value="1"/>
</dbReference>
<dbReference type="InterPro" id="IPR011611">
    <property type="entry name" value="PfkB_dom"/>
</dbReference>
<dbReference type="InterPro" id="IPR002173">
    <property type="entry name" value="Carboh/pur_kinase_PfkB_CS"/>
</dbReference>
<keyword evidence="1" id="KW-0808">Transferase</keyword>
<dbReference type="Pfam" id="PF00294">
    <property type="entry name" value="PfkB"/>
    <property type="match status" value="1"/>
</dbReference>
<sequence length="328" mass="35385">MEKLLEIINKFPGHRVGVIGDLILDRYLACEVKRISPEAPVPVAKVLDEKFVLGGAANVAANVRSLGGAAEVLGIVGMDAEGKLMLKMFKERGIESPLSFKSSGRPTTVKTRLISGNQQIVRIDKESNENISPGEEVKIMERLPAFLDRNEIIVISDYAKGLVTESLAQEIIRLALERGIKVLSDPVPETFYKFKNSYLVKPNKDEAENIAGIKFKDDYSNADEILKVLHKKFNSNLAVTLGKDGMMISERKGISRAKSLAREVYDVSGAGDTVMAALALGLASGADLFSSCLIGNHSAGLAVGKVGTAEVSASELLEVIRLNEGENS</sequence>
<keyword evidence="2" id="KW-0418">Kinase</keyword>
<dbReference type="InterPro" id="IPR011913">
    <property type="entry name" value="RfaE_dom_I"/>
</dbReference>
<dbReference type="CDD" id="cd01172">
    <property type="entry name" value="RfaE_like"/>
    <property type="match status" value="1"/>
</dbReference>
<evidence type="ECO:0000259" key="3">
    <source>
        <dbReference type="Pfam" id="PF00294"/>
    </source>
</evidence>
<dbReference type="GO" id="GO:0016773">
    <property type="term" value="F:phosphotransferase activity, alcohol group as acceptor"/>
    <property type="evidence" value="ECO:0007669"/>
    <property type="project" value="InterPro"/>
</dbReference>
<organism evidence="4 5">
    <name type="scientific">Candidatus Giovannonibacteria bacterium RIFCSPLOWO2_12_FULL_44_15</name>
    <dbReference type="NCBI Taxonomy" id="1798364"/>
    <lineage>
        <taxon>Bacteria</taxon>
        <taxon>Candidatus Giovannoniibacteriota</taxon>
    </lineage>
</organism>
<protein>
    <recommendedName>
        <fullName evidence="3">Carbohydrate kinase PfkB domain-containing protein</fullName>
    </recommendedName>
</protein>
<evidence type="ECO:0000256" key="2">
    <source>
        <dbReference type="ARBA" id="ARBA00022777"/>
    </source>
</evidence>
<evidence type="ECO:0000256" key="1">
    <source>
        <dbReference type="ARBA" id="ARBA00022679"/>
    </source>
</evidence>
<dbReference type="SUPFAM" id="SSF53613">
    <property type="entry name" value="Ribokinase-like"/>
    <property type="match status" value="1"/>
</dbReference>
<dbReference type="InterPro" id="IPR029056">
    <property type="entry name" value="Ribokinase-like"/>
</dbReference>
<dbReference type="GO" id="GO:0033785">
    <property type="term" value="F:heptose 7-phosphate kinase activity"/>
    <property type="evidence" value="ECO:0007669"/>
    <property type="project" value="TreeGrafter"/>
</dbReference>
<dbReference type="AlphaFoldDB" id="A0A1F5Y0Q2"/>
<dbReference type="GO" id="GO:0005829">
    <property type="term" value="C:cytosol"/>
    <property type="evidence" value="ECO:0007669"/>
    <property type="project" value="TreeGrafter"/>
</dbReference>
<evidence type="ECO:0000313" key="5">
    <source>
        <dbReference type="Proteomes" id="UP000178894"/>
    </source>
</evidence>
<dbReference type="STRING" id="1798364.A3G54_04305"/>
<dbReference type="PANTHER" id="PTHR46969:SF1">
    <property type="entry name" value="BIFUNCTIONAL PROTEIN HLDE"/>
    <property type="match status" value="1"/>
</dbReference>